<dbReference type="Proteomes" id="UP000248966">
    <property type="component" value="Unassembled WGS sequence"/>
</dbReference>
<dbReference type="SUPFAM" id="SSF53706">
    <property type="entry name" value="Formate dehydrogenase/DMSO reductase, domains 1-3"/>
    <property type="match status" value="1"/>
</dbReference>
<dbReference type="InterPro" id="IPR006656">
    <property type="entry name" value="Mopterin_OxRdtase"/>
</dbReference>
<dbReference type="Gene3D" id="3.30.2070.10">
    <property type="entry name" value="Formate dehydrogenase/DMSO reductase"/>
    <property type="match status" value="1"/>
</dbReference>
<dbReference type="EMBL" id="PYAA01000008">
    <property type="protein sequence ID" value="RAO04277.1"/>
    <property type="molecule type" value="Genomic_DNA"/>
</dbReference>
<dbReference type="AlphaFoldDB" id="A0A328N6Z7"/>
<dbReference type="GO" id="GO:0046872">
    <property type="term" value="F:metal ion binding"/>
    <property type="evidence" value="ECO:0007669"/>
    <property type="project" value="UniProtKB-KW"/>
</dbReference>
<proteinExistence type="inferred from homology"/>
<comment type="similarity">
    <text evidence="1">Belongs to the prokaryotic molybdopterin-containing oxidoreductase family.</text>
</comment>
<accession>A0A328N6Z7</accession>
<dbReference type="InterPro" id="IPR006963">
    <property type="entry name" value="Mopterin_OxRdtase_4Fe-4S_dom"/>
</dbReference>
<dbReference type="InterPro" id="IPR006657">
    <property type="entry name" value="MoPterin_dinucl-bd_dom"/>
</dbReference>
<evidence type="ECO:0000259" key="5">
    <source>
        <dbReference type="PROSITE" id="PS51669"/>
    </source>
</evidence>
<keyword evidence="4" id="KW-0411">Iron-sulfur</keyword>
<dbReference type="Gene3D" id="2.20.25.90">
    <property type="entry name" value="ADC-like domains"/>
    <property type="match status" value="1"/>
</dbReference>
<keyword evidence="3" id="KW-0408">Iron</keyword>
<dbReference type="Gene3D" id="3.40.50.740">
    <property type="match status" value="1"/>
</dbReference>
<dbReference type="Pfam" id="PF00384">
    <property type="entry name" value="Molybdopterin"/>
    <property type="match status" value="1"/>
</dbReference>
<dbReference type="GO" id="GO:0051536">
    <property type="term" value="F:iron-sulfur cluster binding"/>
    <property type="evidence" value="ECO:0007669"/>
    <property type="project" value="UniProtKB-KW"/>
</dbReference>
<comment type="caution">
    <text evidence="6">The sequence shown here is derived from an EMBL/GenBank/DDBJ whole genome shotgun (WGS) entry which is preliminary data.</text>
</comment>
<keyword evidence="2" id="KW-0479">Metal-binding</keyword>
<organism evidence="6 7">
    <name type="scientific">Micromonospora noduli</name>
    <dbReference type="NCBI Taxonomy" id="709876"/>
    <lineage>
        <taxon>Bacteria</taxon>
        <taxon>Bacillati</taxon>
        <taxon>Actinomycetota</taxon>
        <taxon>Actinomycetes</taxon>
        <taxon>Micromonosporales</taxon>
        <taxon>Micromonosporaceae</taxon>
        <taxon>Micromonospora</taxon>
    </lineage>
</organism>
<dbReference type="CDD" id="cd02766">
    <property type="entry name" value="MopB_3"/>
    <property type="match status" value="1"/>
</dbReference>
<dbReference type="GO" id="GO:0043546">
    <property type="term" value="F:molybdopterin cofactor binding"/>
    <property type="evidence" value="ECO:0007669"/>
    <property type="project" value="InterPro"/>
</dbReference>
<gene>
    <name evidence="6" type="ORF">LAH08_01625</name>
</gene>
<dbReference type="InterPro" id="IPR050612">
    <property type="entry name" value="Prok_Mopterin_Oxidored"/>
</dbReference>
<dbReference type="Gene3D" id="3.40.228.10">
    <property type="entry name" value="Dimethylsulfoxide Reductase, domain 2"/>
    <property type="match status" value="1"/>
</dbReference>
<reference evidence="6 7" key="1">
    <citation type="submission" date="2018-03" db="EMBL/GenBank/DDBJ databases">
        <title>Defining the species Micromonospora saelicesensis and Micromonospora noduli under the framework of genomics.</title>
        <authorList>
            <person name="Riesco R."/>
            <person name="Trujillo M.E."/>
        </authorList>
    </citation>
    <scope>NUCLEOTIDE SEQUENCE [LARGE SCALE GENOMIC DNA]</scope>
    <source>
        <strain evidence="6 7">LAH08</strain>
    </source>
</reference>
<feature type="domain" description="4Fe-4S Mo/W bis-MGD-type" evidence="5">
    <location>
        <begin position="12"/>
        <end position="69"/>
    </location>
</feature>
<dbReference type="SUPFAM" id="SSF50692">
    <property type="entry name" value="ADC-like"/>
    <property type="match status" value="1"/>
</dbReference>
<dbReference type="SMART" id="SM00926">
    <property type="entry name" value="Molybdop_Fe4S4"/>
    <property type="match status" value="1"/>
</dbReference>
<evidence type="ECO:0000256" key="4">
    <source>
        <dbReference type="ARBA" id="ARBA00023014"/>
    </source>
</evidence>
<protein>
    <submittedName>
        <fullName evidence="6">Dimethylsulfoxide reductase</fullName>
    </submittedName>
</protein>
<dbReference type="PROSITE" id="PS51669">
    <property type="entry name" value="4FE4S_MOW_BIS_MGD"/>
    <property type="match status" value="1"/>
</dbReference>
<name>A0A328N6Z7_9ACTN</name>
<evidence type="ECO:0000313" key="6">
    <source>
        <dbReference type="EMBL" id="RAO04277.1"/>
    </source>
</evidence>
<dbReference type="GO" id="GO:0016491">
    <property type="term" value="F:oxidoreductase activity"/>
    <property type="evidence" value="ECO:0007669"/>
    <property type="project" value="InterPro"/>
</dbReference>
<dbReference type="RefSeq" id="WP_112583132.1">
    <property type="nucleotide sequence ID" value="NZ_PYAA01000008.1"/>
</dbReference>
<evidence type="ECO:0000256" key="2">
    <source>
        <dbReference type="ARBA" id="ARBA00022723"/>
    </source>
</evidence>
<dbReference type="PANTHER" id="PTHR43742">
    <property type="entry name" value="TRIMETHYLAMINE-N-OXIDE REDUCTASE"/>
    <property type="match status" value="1"/>
</dbReference>
<dbReference type="InterPro" id="IPR009010">
    <property type="entry name" value="Asp_de-COase-like_dom_sf"/>
</dbReference>
<dbReference type="Pfam" id="PF01568">
    <property type="entry name" value="Molydop_binding"/>
    <property type="match status" value="1"/>
</dbReference>
<evidence type="ECO:0000313" key="7">
    <source>
        <dbReference type="Proteomes" id="UP000248966"/>
    </source>
</evidence>
<evidence type="ECO:0000256" key="1">
    <source>
        <dbReference type="ARBA" id="ARBA00010312"/>
    </source>
</evidence>
<dbReference type="Pfam" id="PF04879">
    <property type="entry name" value="Molybdop_Fe4S4"/>
    <property type="match status" value="1"/>
</dbReference>
<dbReference type="Gene3D" id="2.40.40.20">
    <property type="match status" value="1"/>
</dbReference>
<evidence type="ECO:0000256" key="3">
    <source>
        <dbReference type="ARBA" id="ARBA00023004"/>
    </source>
</evidence>
<sequence>MKATGGRVTVVDREVAGGCPLDCPDACSWIVGVRDGVAVTLRGRPEHPFTHGTLCVKVNQYLDHAASPDRLRHALRRSGPKGTGRFTRISLDSAFDEIAERFNRVRHEYGGESIWPYQGTGNLGYLQGLQGQAGARLWNVLGASEHDMTICSAAGLVGADLATGTHRGIDPESLAHSRLILLWGVNTLTTSHHQWRFINKAREQGAHVVAIDPVATRTAQQADEHLAPRPGTDAALALGLLNVVVAAGGADRGYLADHTLGWPEFHARIEQFPPERTAELTGVSRAQIEQLGERIATTRPTGIRAGSGMQRHAGGGAAVRVLACLPGVTGDWGRLGGGLTYSTDGYFGGNREALLRSDLRAAPVRRLSMTRLGQNLLDLTPPVKALFVYGANPVVSNPDQQRVRQGLAREDLFTVVVDHFQTDTADYADIVLPATMQTEHLDVLDGYGHMYLAWNEPATVPPGDCLSTTETFRRIARHMGLSEPRLYDSDQEMAAQLLASDHPSLDGIDVESLRRDGWVRLSYPADFVPFADGFPTPSGKLEFRSERAVEAGFEAVAGYTPPRESTDPELAARYPLSLIAGASHFFLNSVFANKPELRRRAGPPRVELHPDDMAARGLTDGTPVVVFNDRGSFVSTAHASAHVRSGVVATTKGHWMKLTGGSTVNATVNERDADMGGGAVYHDNRVEVEEWQPSAPQD</sequence>
<dbReference type="PANTHER" id="PTHR43742:SF6">
    <property type="entry name" value="OXIDOREDUCTASE YYAE-RELATED"/>
    <property type="match status" value="1"/>
</dbReference>